<evidence type="ECO:0000256" key="12">
    <source>
        <dbReference type="SAM" id="MobiDB-lite"/>
    </source>
</evidence>
<evidence type="ECO:0000256" key="8">
    <source>
        <dbReference type="ARBA" id="ARBA00023134"/>
    </source>
</evidence>
<evidence type="ECO:0000259" key="14">
    <source>
        <dbReference type="PROSITE" id="PS51718"/>
    </source>
</evidence>
<dbReference type="GO" id="GO:0006897">
    <property type="term" value="P:endocytosis"/>
    <property type="evidence" value="ECO:0007669"/>
    <property type="project" value="TreeGrafter"/>
</dbReference>
<dbReference type="GO" id="GO:0005741">
    <property type="term" value="C:mitochondrial outer membrane"/>
    <property type="evidence" value="ECO:0007669"/>
    <property type="project" value="UniProtKB-SubCell"/>
</dbReference>
<dbReference type="GO" id="GO:0008017">
    <property type="term" value="F:microtubule binding"/>
    <property type="evidence" value="ECO:0007669"/>
    <property type="project" value="TreeGrafter"/>
</dbReference>
<dbReference type="EC" id="3.6.5.5" evidence="2"/>
<dbReference type="Pfam" id="PF00350">
    <property type="entry name" value="Dynamin_N"/>
    <property type="match status" value="1"/>
</dbReference>
<dbReference type="SUPFAM" id="SSF52540">
    <property type="entry name" value="P-loop containing nucleoside triphosphate hydrolases"/>
    <property type="match status" value="1"/>
</dbReference>
<dbReference type="SMART" id="SM00302">
    <property type="entry name" value="GED"/>
    <property type="match status" value="1"/>
</dbReference>
<comment type="caution">
    <text evidence="15">The sequence shown here is derived from an EMBL/GenBank/DDBJ whole genome shotgun (WGS) entry which is preliminary data.</text>
</comment>
<dbReference type="Gene3D" id="3.40.50.300">
    <property type="entry name" value="P-loop containing nucleotide triphosphate hydrolases"/>
    <property type="match status" value="1"/>
</dbReference>
<evidence type="ECO:0000256" key="11">
    <source>
        <dbReference type="RuleBase" id="RU003932"/>
    </source>
</evidence>
<dbReference type="Gene3D" id="1.20.120.1240">
    <property type="entry name" value="Dynamin, middle domain"/>
    <property type="match status" value="2"/>
</dbReference>
<dbReference type="InterPro" id="IPR000375">
    <property type="entry name" value="Dynamin_stalk"/>
</dbReference>
<evidence type="ECO:0000259" key="13">
    <source>
        <dbReference type="PROSITE" id="PS51388"/>
    </source>
</evidence>
<dbReference type="RefSeq" id="XP_040775848.1">
    <property type="nucleotide sequence ID" value="XM_040915221.1"/>
</dbReference>
<evidence type="ECO:0000256" key="10">
    <source>
        <dbReference type="ARBA" id="ARBA00048040"/>
    </source>
</evidence>
<proteinExistence type="inferred from homology"/>
<dbReference type="InterPro" id="IPR045063">
    <property type="entry name" value="Dynamin_N"/>
</dbReference>
<dbReference type="GO" id="GO:0005525">
    <property type="term" value="F:GTP binding"/>
    <property type="evidence" value="ECO:0007669"/>
    <property type="project" value="UniProtKB-KW"/>
</dbReference>
<sequence length="806" mass="89273">MAALGDDLLSTVNKLQDLVFNTIGNDSLDLPQIVVVGSQSAGKSSVLENIVGRDFLPRGSGIVTRRPLILQLINVPDEEAEAAAANHSSQWNHNVARPGEWAEFNHIPNRRFTDFGDVKREIENETSRVAGNNKGITRQPINLKIYSPHVLNLTLVDLPGLTKVPIGDQPADIEKQTRNLISEFIAKPNSIILAVSPANVDIVNSEALKLARHVDALGRRTIGVLTKVDLMDHGTNALDILSGRVYPLKLGWIGVVNRSQQDIQGNKPMDEALKDEENFFKLHPAYRNIAMKCGTRFLAKTLNTTLMAHIRDRLPDIKARLNTLMGQTQQELASYGNMQFSGREHRGSLILQLMTRFASSFIASIDGTSTEISTKELCGGARIYYIFNSVFGMSLESIDPTSNLTALDIRTAIRNSTGPRPSLFVPEMAFDLLVKPQIKMLEVPSQRCVELVYEELIKICHTCGNTELSRFPRLQAKLIEVVSDLLRERLGPSSSYVESLISIQRAYINTNHPNFLGAAAAMSNVVGAKQERERKRLIQEERERRERRRLKELGANGTEEVDEEESTTIVEKAEHASIRKTQAKGAARSMSPAVKENGTGGITSALNGARASSPMRYNPQGAGSGAKDSFLNYFFGKDGAQPAMPAHTHSPNIGRHVSQSSEPSFAQSIRQQEPALRSPIQAMPPLASSDDFMFGSTPRGADFGATGEPAMTDREQMETELIRALISSYFNIVRESIADQVPKAIMHLLVNHCRDEVQNRLVSELYREALFEELLYEDDGIKKEREKCEKLLQTYKEAAKIIGEVV</sequence>
<name>A0A9P4Y0S9_CRYP1</name>
<dbReference type="PROSITE" id="PS00410">
    <property type="entry name" value="G_DYNAMIN_1"/>
    <property type="match status" value="1"/>
</dbReference>
<dbReference type="FunFam" id="1.20.120.1240:FF:000002">
    <property type="entry name" value="Dynamin-1-like protein isoform 1"/>
    <property type="match status" value="1"/>
</dbReference>
<dbReference type="PROSITE" id="PS51718">
    <property type="entry name" value="G_DYNAMIN_2"/>
    <property type="match status" value="1"/>
</dbReference>
<feature type="domain" description="GED" evidence="13">
    <location>
        <begin position="719"/>
        <end position="806"/>
    </location>
</feature>
<keyword evidence="3" id="KW-0597">Phosphoprotein</keyword>
<comment type="similarity">
    <text evidence="11">Belongs to the TRAFAC class dynamin-like GTPase superfamily. Dynamin/Fzo/YdjA family.</text>
</comment>
<reference evidence="15" key="1">
    <citation type="journal article" date="2020" name="Phytopathology">
        <title>Genome sequence of the chestnut blight fungus Cryphonectria parasitica EP155: A fundamental resource for an archetypical invasive plant pathogen.</title>
        <authorList>
            <person name="Crouch J.A."/>
            <person name="Dawe A."/>
            <person name="Aerts A."/>
            <person name="Barry K."/>
            <person name="Churchill A.C.L."/>
            <person name="Grimwood J."/>
            <person name="Hillman B."/>
            <person name="Milgroom M.G."/>
            <person name="Pangilinan J."/>
            <person name="Smith M."/>
            <person name="Salamov A."/>
            <person name="Schmutz J."/>
            <person name="Yadav J."/>
            <person name="Grigoriev I.V."/>
            <person name="Nuss D."/>
        </authorList>
    </citation>
    <scope>NUCLEOTIDE SEQUENCE</scope>
    <source>
        <strain evidence="15">EP155</strain>
    </source>
</reference>
<keyword evidence="4 11" id="KW-0547">Nucleotide-binding</keyword>
<accession>A0A9P4Y0S9</accession>
<dbReference type="AlphaFoldDB" id="A0A9P4Y0S9"/>
<dbReference type="PRINTS" id="PR00195">
    <property type="entry name" value="DYNAMIN"/>
</dbReference>
<dbReference type="InterPro" id="IPR027417">
    <property type="entry name" value="P-loop_NTPase"/>
</dbReference>
<keyword evidence="16" id="KW-1185">Reference proteome</keyword>
<dbReference type="OrthoDB" id="5061070at2759"/>
<dbReference type="FunFam" id="3.40.50.300:FF:000383">
    <property type="entry name" value="Dynamin-like gtpase dnm1"/>
    <property type="match status" value="1"/>
</dbReference>
<dbReference type="InterPro" id="IPR030381">
    <property type="entry name" value="G_DYNAMIN_dom"/>
</dbReference>
<dbReference type="GO" id="GO:0016559">
    <property type="term" value="P:peroxisome fission"/>
    <property type="evidence" value="ECO:0007669"/>
    <property type="project" value="TreeGrafter"/>
</dbReference>
<dbReference type="CDD" id="cd08771">
    <property type="entry name" value="DLP_1"/>
    <property type="match status" value="1"/>
</dbReference>
<dbReference type="Proteomes" id="UP000803844">
    <property type="component" value="Unassembled WGS sequence"/>
</dbReference>
<dbReference type="GeneID" id="63832350"/>
<evidence type="ECO:0000256" key="9">
    <source>
        <dbReference type="ARBA" id="ARBA00023136"/>
    </source>
</evidence>
<keyword evidence="7" id="KW-0496">Mitochondrion</keyword>
<gene>
    <name evidence="15" type="ORF">M406DRAFT_107076</name>
</gene>
<evidence type="ECO:0000256" key="6">
    <source>
        <dbReference type="ARBA" id="ARBA00022801"/>
    </source>
</evidence>
<keyword evidence="8 11" id="KW-0342">GTP-binding</keyword>
<evidence type="ECO:0000256" key="4">
    <source>
        <dbReference type="ARBA" id="ARBA00022741"/>
    </source>
</evidence>
<feature type="domain" description="Dynamin-type G" evidence="14">
    <location>
        <begin position="27"/>
        <end position="315"/>
    </location>
</feature>
<dbReference type="InterPro" id="IPR022812">
    <property type="entry name" value="Dynamin"/>
</dbReference>
<feature type="region of interest" description="Disordered" evidence="12">
    <location>
        <begin position="549"/>
        <end position="600"/>
    </location>
</feature>
<keyword evidence="6" id="KW-0378">Hydrolase</keyword>
<protein>
    <recommendedName>
        <fullName evidence="2">dynamin GTPase</fullName>
        <ecNumber evidence="2">3.6.5.5</ecNumber>
    </recommendedName>
</protein>
<evidence type="ECO:0000256" key="1">
    <source>
        <dbReference type="ARBA" id="ARBA00004450"/>
    </source>
</evidence>
<comment type="subcellular location">
    <subcellularLocation>
        <location evidence="1">Mitochondrion outer membrane</location>
        <topology evidence="1">Peripheral membrane protein</topology>
    </subcellularLocation>
</comment>
<dbReference type="GO" id="GO:0005874">
    <property type="term" value="C:microtubule"/>
    <property type="evidence" value="ECO:0007669"/>
    <property type="project" value="TreeGrafter"/>
</dbReference>
<dbReference type="PANTHER" id="PTHR11566">
    <property type="entry name" value="DYNAMIN"/>
    <property type="match status" value="1"/>
</dbReference>
<dbReference type="GO" id="GO:0003924">
    <property type="term" value="F:GTPase activity"/>
    <property type="evidence" value="ECO:0007669"/>
    <property type="project" value="InterPro"/>
</dbReference>
<keyword evidence="9" id="KW-0472">Membrane</keyword>
<dbReference type="InterPro" id="IPR019762">
    <property type="entry name" value="Dynamin_GTPase_CS"/>
</dbReference>
<dbReference type="Pfam" id="PF01031">
    <property type="entry name" value="Dynamin_M"/>
    <property type="match status" value="1"/>
</dbReference>
<comment type="catalytic activity">
    <reaction evidence="10">
        <text>GTP + H2O = GDP + phosphate + H(+)</text>
        <dbReference type="Rhea" id="RHEA:19669"/>
        <dbReference type="ChEBI" id="CHEBI:15377"/>
        <dbReference type="ChEBI" id="CHEBI:15378"/>
        <dbReference type="ChEBI" id="CHEBI:37565"/>
        <dbReference type="ChEBI" id="CHEBI:43474"/>
        <dbReference type="ChEBI" id="CHEBI:58189"/>
        <dbReference type="EC" id="3.6.5.5"/>
    </reaction>
</comment>
<dbReference type="PANTHER" id="PTHR11566:SF235">
    <property type="entry name" value="DYNAMIN-RELATED PROTEIN DNM1"/>
    <property type="match status" value="1"/>
</dbReference>
<dbReference type="GO" id="GO:0005777">
    <property type="term" value="C:peroxisome"/>
    <property type="evidence" value="ECO:0007669"/>
    <property type="project" value="UniProtKB-ARBA"/>
</dbReference>
<dbReference type="GO" id="GO:0048312">
    <property type="term" value="P:intracellular distribution of mitochondria"/>
    <property type="evidence" value="ECO:0007669"/>
    <property type="project" value="TreeGrafter"/>
</dbReference>
<dbReference type="Pfam" id="PF02212">
    <property type="entry name" value="GED"/>
    <property type="match status" value="1"/>
</dbReference>
<dbReference type="InterPro" id="IPR003130">
    <property type="entry name" value="GED"/>
</dbReference>
<evidence type="ECO:0000313" key="15">
    <source>
        <dbReference type="EMBL" id="KAF3764887.1"/>
    </source>
</evidence>
<dbReference type="GO" id="GO:0000266">
    <property type="term" value="P:mitochondrial fission"/>
    <property type="evidence" value="ECO:0007669"/>
    <property type="project" value="TreeGrafter"/>
</dbReference>
<dbReference type="InterPro" id="IPR020850">
    <property type="entry name" value="GED_dom"/>
</dbReference>
<evidence type="ECO:0000256" key="2">
    <source>
        <dbReference type="ARBA" id="ARBA00011980"/>
    </source>
</evidence>
<dbReference type="EMBL" id="MU032348">
    <property type="protein sequence ID" value="KAF3764887.1"/>
    <property type="molecule type" value="Genomic_DNA"/>
</dbReference>
<evidence type="ECO:0000256" key="3">
    <source>
        <dbReference type="ARBA" id="ARBA00022553"/>
    </source>
</evidence>
<dbReference type="GO" id="GO:0042802">
    <property type="term" value="F:identical protein binding"/>
    <property type="evidence" value="ECO:0007669"/>
    <property type="project" value="UniProtKB-ARBA"/>
</dbReference>
<evidence type="ECO:0000256" key="5">
    <source>
        <dbReference type="ARBA" id="ARBA00022787"/>
    </source>
</evidence>
<evidence type="ECO:0000256" key="7">
    <source>
        <dbReference type="ARBA" id="ARBA00023128"/>
    </source>
</evidence>
<dbReference type="GO" id="GO:0005829">
    <property type="term" value="C:cytosol"/>
    <property type="evidence" value="ECO:0007669"/>
    <property type="project" value="UniProtKB-ARBA"/>
</dbReference>
<organism evidence="15 16">
    <name type="scientific">Cryphonectria parasitica (strain ATCC 38755 / EP155)</name>
    <dbReference type="NCBI Taxonomy" id="660469"/>
    <lineage>
        <taxon>Eukaryota</taxon>
        <taxon>Fungi</taxon>
        <taxon>Dikarya</taxon>
        <taxon>Ascomycota</taxon>
        <taxon>Pezizomycotina</taxon>
        <taxon>Sordariomycetes</taxon>
        <taxon>Sordariomycetidae</taxon>
        <taxon>Diaporthales</taxon>
        <taxon>Cryphonectriaceae</taxon>
        <taxon>Cryphonectria-Endothia species complex</taxon>
        <taxon>Cryphonectria</taxon>
    </lineage>
</organism>
<evidence type="ECO:0000313" key="16">
    <source>
        <dbReference type="Proteomes" id="UP000803844"/>
    </source>
</evidence>
<dbReference type="PROSITE" id="PS51388">
    <property type="entry name" value="GED"/>
    <property type="match status" value="1"/>
</dbReference>
<dbReference type="InterPro" id="IPR001401">
    <property type="entry name" value="Dynamin_GTPase"/>
</dbReference>
<dbReference type="SMART" id="SM00053">
    <property type="entry name" value="DYNc"/>
    <property type="match status" value="1"/>
</dbReference>
<keyword evidence="5" id="KW-1000">Mitochondrion outer membrane</keyword>
<dbReference type="GO" id="GO:0030001">
    <property type="term" value="P:metal ion transport"/>
    <property type="evidence" value="ECO:0007669"/>
    <property type="project" value="UniProtKB-ARBA"/>
</dbReference>